<reference evidence="9" key="1">
    <citation type="submission" date="2017-07" db="EMBL/GenBank/DDBJ databases">
        <title>The cable genome - Insights into the physiology and evolution of filamentous bacteria capable of sulfide oxidation via long distance electron transfer.</title>
        <authorList>
            <person name="Thorup C."/>
            <person name="Bjerg J.T."/>
            <person name="Schreiber L."/>
            <person name="Nielsen L.P."/>
            <person name="Kjeldsen K.U."/>
            <person name="Boesen T."/>
            <person name="Boggild A."/>
            <person name="Meysman F."/>
            <person name="Geelhoed J."/>
            <person name="Schramm A."/>
        </authorList>
    </citation>
    <scope>NUCLEOTIDE SEQUENCE [LARGE SCALE GENOMIC DNA]</scope>
    <source>
        <strain evidence="9">GS</strain>
    </source>
</reference>
<feature type="transmembrane region" description="Helical" evidence="8">
    <location>
        <begin position="106"/>
        <end position="127"/>
    </location>
</feature>
<evidence type="ECO:0000313" key="9">
    <source>
        <dbReference type="EMBL" id="TAA73812.1"/>
    </source>
</evidence>
<dbReference type="AlphaFoldDB" id="A0A521FYH6"/>
<sequence>MSFFEIVVIACGLAMDAAAVSLAAAAAGFVQDVRSSCRLAFHFGLFQFLMPVLGWLAGVNFAASFATFDHWIAFGLLTFVGGRMLWNGFSQEQEEESIANDPSRGLTLVLLSLATSIDALAIGLSLSMLEVTIWYPAAMIGIITALLSALAIMIGKKVGTKAGKRMEIFGGVILVVIGTRILITHLL</sequence>
<evidence type="ECO:0000256" key="7">
    <source>
        <dbReference type="ARBA" id="ARBA00023211"/>
    </source>
</evidence>
<keyword evidence="5 8" id="KW-0406">Ion transport</keyword>
<keyword evidence="1 8" id="KW-0813">Transport</keyword>
<evidence type="ECO:0000256" key="2">
    <source>
        <dbReference type="ARBA" id="ARBA00022475"/>
    </source>
</evidence>
<dbReference type="GO" id="GO:0005384">
    <property type="term" value="F:manganese ion transmembrane transporter activity"/>
    <property type="evidence" value="ECO:0007669"/>
    <property type="project" value="UniProtKB-UniRule"/>
</dbReference>
<dbReference type="HAMAP" id="MF_01521">
    <property type="entry name" value="MntP_pump"/>
    <property type="match status" value="1"/>
</dbReference>
<keyword evidence="2 8" id="KW-1003">Cell membrane</keyword>
<feature type="transmembrane region" description="Helical" evidence="8">
    <location>
        <begin position="133"/>
        <end position="154"/>
    </location>
</feature>
<dbReference type="GO" id="GO:0005886">
    <property type="term" value="C:plasma membrane"/>
    <property type="evidence" value="ECO:0007669"/>
    <property type="project" value="UniProtKB-SubCell"/>
</dbReference>
<name>A0A521FYH6_9BACT</name>
<keyword evidence="4 8" id="KW-1133">Transmembrane helix</keyword>
<dbReference type="Proteomes" id="UP000316238">
    <property type="component" value="Unassembled WGS sequence"/>
</dbReference>
<proteinExistence type="inferred from homology"/>
<feature type="transmembrane region" description="Helical" evidence="8">
    <location>
        <begin position="39"/>
        <end position="62"/>
    </location>
</feature>
<evidence type="ECO:0000256" key="4">
    <source>
        <dbReference type="ARBA" id="ARBA00022989"/>
    </source>
</evidence>
<evidence type="ECO:0000256" key="8">
    <source>
        <dbReference type="HAMAP-Rule" id="MF_01521"/>
    </source>
</evidence>
<dbReference type="Pfam" id="PF02659">
    <property type="entry name" value="Mntp"/>
    <property type="match status" value="1"/>
</dbReference>
<feature type="transmembrane region" description="Helical" evidence="8">
    <location>
        <begin position="166"/>
        <end position="183"/>
    </location>
</feature>
<comment type="caution">
    <text evidence="9">The sequence shown here is derived from an EMBL/GenBank/DDBJ whole genome shotgun (WGS) entry which is preliminary data.</text>
</comment>
<dbReference type="EMBL" id="NQJD01000058">
    <property type="protein sequence ID" value="TAA73812.1"/>
    <property type="molecule type" value="Genomic_DNA"/>
</dbReference>
<comment type="function">
    <text evidence="8">Probably functions as a manganese efflux pump.</text>
</comment>
<evidence type="ECO:0000256" key="1">
    <source>
        <dbReference type="ARBA" id="ARBA00022448"/>
    </source>
</evidence>
<feature type="transmembrane region" description="Helical" evidence="8">
    <location>
        <begin position="6"/>
        <end position="27"/>
    </location>
</feature>
<keyword evidence="10" id="KW-1185">Reference proteome</keyword>
<keyword evidence="7 8" id="KW-0464">Manganese</keyword>
<keyword evidence="3 8" id="KW-0812">Transmembrane</keyword>
<dbReference type="PANTHER" id="PTHR35529:SF1">
    <property type="entry name" value="MANGANESE EFFLUX PUMP MNTP-RELATED"/>
    <property type="match status" value="1"/>
</dbReference>
<protein>
    <recommendedName>
        <fullName evidence="8">Putative manganese efflux pump MntP</fullName>
    </recommendedName>
</protein>
<dbReference type="InterPro" id="IPR003810">
    <property type="entry name" value="Mntp/YtaF"/>
</dbReference>
<keyword evidence="6 8" id="KW-0472">Membrane</keyword>
<gene>
    <name evidence="8" type="primary">mntP</name>
    <name evidence="9" type="ORF">CDV28_15810</name>
</gene>
<accession>A0A521FYH6</accession>
<evidence type="ECO:0000256" key="5">
    <source>
        <dbReference type="ARBA" id="ARBA00023065"/>
    </source>
</evidence>
<comment type="subcellular location">
    <subcellularLocation>
        <location evidence="8">Cell membrane</location>
        <topology evidence="8">Multi-pass membrane protein</topology>
    </subcellularLocation>
</comment>
<evidence type="ECO:0000256" key="3">
    <source>
        <dbReference type="ARBA" id="ARBA00022692"/>
    </source>
</evidence>
<evidence type="ECO:0000313" key="10">
    <source>
        <dbReference type="Proteomes" id="UP000316238"/>
    </source>
</evidence>
<comment type="similarity">
    <text evidence="8">Belongs to the MntP (TC 9.B.29) family.</text>
</comment>
<organism evidence="9 10">
    <name type="scientific">Candidatus Electronema aureum</name>
    <dbReference type="NCBI Taxonomy" id="2005002"/>
    <lineage>
        <taxon>Bacteria</taxon>
        <taxon>Pseudomonadati</taxon>
        <taxon>Thermodesulfobacteriota</taxon>
        <taxon>Desulfobulbia</taxon>
        <taxon>Desulfobulbales</taxon>
        <taxon>Desulfobulbaceae</taxon>
        <taxon>Candidatus Electronema</taxon>
    </lineage>
</organism>
<evidence type="ECO:0000256" key="6">
    <source>
        <dbReference type="ARBA" id="ARBA00023136"/>
    </source>
</evidence>
<dbReference type="InterPro" id="IPR022929">
    <property type="entry name" value="Put_MntP"/>
</dbReference>
<dbReference type="PANTHER" id="PTHR35529">
    <property type="entry name" value="MANGANESE EFFLUX PUMP MNTP-RELATED"/>
    <property type="match status" value="1"/>
</dbReference>